<accession>A0ABS4SXI7</accession>
<gene>
    <name evidence="1" type="ORF">J2851_006793</name>
</gene>
<evidence type="ECO:0000313" key="1">
    <source>
        <dbReference type="EMBL" id="MBP2296974.1"/>
    </source>
</evidence>
<keyword evidence="2" id="KW-1185">Reference proteome</keyword>
<comment type="caution">
    <text evidence="1">The sequence shown here is derived from an EMBL/GenBank/DDBJ whole genome shotgun (WGS) entry which is preliminary data.</text>
</comment>
<proteinExistence type="predicted"/>
<evidence type="ECO:0008006" key="3">
    <source>
        <dbReference type="Google" id="ProtNLM"/>
    </source>
</evidence>
<protein>
    <recommendedName>
        <fullName evidence="3">Transposase</fullName>
    </recommendedName>
</protein>
<evidence type="ECO:0000313" key="2">
    <source>
        <dbReference type="Proteomes" id="UP000781958"/>
    </source>
</evidence>
<dbReference type="EMBL" id="JAGINP010000037">
    <property type="protein sequence ID" value="MBP2296974.1"/>
    <property type="molecule type" value="Genomic_DNA"/>
</dbReference>
<organism evidence="1 2">
    <name type="scientific">Azospirillum rugosum</name>
    <dbReference type="NCBI Taxonomy" id="416170"/>
    <lineage>
        <taxon>Bacteria</taxon>
        <taxon>Pseudomonadati</taxon>
        <taxon>Pseudomonadota</taxon>
        <taxon>Alphaproteobacteria</taxon>
        <taxon>Rhodospirillales</taxon>
        <taxon>Azospirillaceae</taxon>
        <taxon>Azospirillum</taxon>
    </lineage>
</organism>
<sequence length="29" mass="3845">MKVFLKWVRRFWFRMKFEFEAGFNTDRDR</sequence>
<name>A0ABS4SXI7_9PROT</name>
<dbReference type="Proteomes" id="UP000781958">
    <property type="component" value="Unassembled WGS sequence"/>
</dbReference>
<reference evidence="1 2" key="1">
    <citation type="submission" date="2021-03" db="EMBL/GenBank/DDBJ databases">
        <title>Genomic Encyclopedia of Type Strains, Phase III (KMG-III): the genomes of soil and plant-associated and newly described type strains.</title>
        <authorList>
            <person name="Whitman W."/>
        </authorList>
    </citation>
    <scope>NUCLEOTIDE SEQUENCE [LARGE SCALE GENOMIC DNA]</scope>
    <source>
        <strain evidence="1 2">IMMIB AFH-6</strain>
    </source>
</reference>